<dbReference type="RefSeq" id="YP_003969619.1">
    <property type="nucleotide sequence ID" value="NC_014636.1"/>
</dbReference>
<accession>E1A284</accession>
<name>E1A284_9CAUD</name>
<dbReference type="Proteomes" id="UP000002236">
    <property type="component" value="Segment"/>
</dbReference>
<dbReference type="InterPro" id="IPR024389">
    <property type="entry name" value="Gp48_T4-like"/>
</dbReference>
<keyword evidence="2" id="KW-1185">Reference proteome</keyword>
<proteinExistence type="predicted"/>
<dbReference type="OrthoDB" id="6501at10239"/>
<dbReference type="KEGG" id="vg:9861737"/>
<evidence type="ECO:0000313" key="1">
    <source>
        <dbReference type="EMBL" id="ADM80173.1"/>
    </source>
</evidence>
<organism evidence="1 2">
    <name type="scientific">Aeromonas phage phiAS5</name>
    <dbReference type="NCBI Taxonomy" id="879630"/>
    <lineage>
        <taxon>Viruses</taxon>
        <taxon>Duplodnaviria</taxon>
        <taxon>Heunggongvirae</taxon>
        <taxon>Uroviricota</taxon>
        <taxon>Caudoviricetes</taxon>
        <taxon>Pantevenvirales</taxon>
        <taxon>Straboviridae</taxon>
        <taxon>Chrysonvirus</taxon>
        <taxon>Chrysonvirus as5</taxon>
    </lineage>
</organism>
<dbReference type="Pfam" id="PF11091">
    <property type="entry name" value="T4_tail_cap"/>
    <property type="match status" value="1"/>
</dbReference>
<evidence type="ECO:0000313" key="2">
    <source>
        <dbReference type="Proteomes" id="UP000002236"/>
    </source>
</evidence>
<reference evidence="1 2" key="1">
    <citation type="journal article" date="2012" name="Vet. Microbiol.">
        <title>Complete genome sequence and characterization of a broad-host range T4-like bacteriophage phiAS5 infecting Aeromonas salmonicida subsp. salmonicida.</title>
        <authorList>
            <person name="Kim J.H."/>
            <person name="Son J.S."/>
            <person name="Choi Y.J."/>
            <person name="Choresca C.H.Jr."/>
            <person name="Shin S.P."/>
            <person name="Han J.E."/>
            <person name="Jun J.W."/>
            <person name="Park S.C."/>
        </authorList>
    </citation>
    <scope>NUCLEOTIDE SEQUENCE [LARGE SCALE GENOMIC DNA]</scope>
</reference>
<gene>
    <name evidence="1" type="ORF">phiAS5_ORF0330</name>
</gene>
<protein>
    <submittedName>
        <fullName evidence="1">Baseplate tail tube cap</fullName>
    </submittedName>
</protein>
<sequence length="355" mass="38371">MAKGVTLLSNGVKTIGDAAGTFIGSLFSSPSGESGILALQYPLAMKGNTDVHKNYLCMYCVDATGNGGMSNASIERRSMSSVKGKFNEKTLAVIQMYMPNLVQNISHDYGDNDGGFLQDMLMNFQGSMNDSVLENAKGLGMAFAKTAATQLAVNAGKVSQQYNAQISGKILGDRSANMYKNTGLRSQTFLFNLRPKNLAELKEVGQIIRSFLVNSAASLDKPTSVNDILDTIGAGSMKTEVTAGGSESIQVLKVPPLWYLEERVNNQSAKAEIRYTPKFAMGPCALTNVRITNTPEQVYNTFDGTAGDPIAIDLELTFTELRPVFKKYWEELTKNLGGQDAGQFFFGSFAGKDSK</sequence>
<dbReference type="GeneID" id="9861737"/>
<dbReference type="EMBL" id="HM452126">
    <property type="protein sequence ID" value="ADM80173.1"/>
    <property type="molecule type" value="Genomic_DNA"/>
</dbReference>